<dbReference type="InterPro" id="IPR013830">
    <property type="entry name" value="SGNH_hydro"/>
</dbReference>
<dbReference type="SUPFAM" id="SSF52266">
    <property type="entry name" value="SGNH hydrolase"/>
    <property type="match status" value="1"/>
</dbReference>
<comment type="caution">
    <text evidence="2">The sequence shown here is derived from an EMBL/GenBank/DDBJ whole genome shotgun (WGS) entry which is preliminary data.</text>
</comment>
<feature type="domain" description="SGNH hydrolase-type esterase" evidence="1">
    <location>
        <begin position="26"/>
        <end position="217"/>
    </location>
</feature>
<dbReference type="PANTHER" id="PTHR30383">
    <property type="entry name" value="THIOESTERASE 1/PROTEASE 1/LYSOPHOSPHOLIPASE L1"/>
    <property type="match status" value="1"/>
</dbReference>
<dbReference type="Proteomes" id="UP000256779">
    <property type="component" value="Unassembled WGS sequence"/>
</dbReference>
<dbReference type="Gene3D" id="3.40.50.1110">
    <property type="entry name" value="SGNH hydrolase"/>
    <property type="match status" value="1"/>
</dbReference>
<name>A0A3D9KYY3_MARFU</name>
<accession>A0A3D9KYY3</accession>
<evidence type="ECO:0000313" key="3">
    <source>
        <dbReference type="Proteomes" id="UP000256779"/>
    </source>
</evidence>
<keyword evidence="3" id="KW-1185">Reference proteome</keyword>
<evidence type="ECO:0000259" key="1">
    <source>
        <dbReference type="Pfam" id="PF13472"/>
    </source>
</evidence>
<dbReference type="GO" id="GO:0016788">
    <property type="term" value="F:hydrolase activity, acting on ester bonds"/>
    <property type="evidence" value="ECO:0007669"/>
    <property type="project" value="UniProtKB-ARBA"/>
</dbReference>
<evidence type="ECO:0000313" key="2">
    <source>
        <dbReference type="EMBL" id="RED95252.1"/>
    </source>
</evidence>
<dbReference type="InterPro" id="IPR036514">
    <property type="entry name" value="SGNH_hydro_sf"/>
</dbReference>
<protein>
    <submittedName>
        <fullName evidence="2">Lysophospholipase L1-like esterase</fullName>
    </submittedName>
</protein>
<dbReference type="RefSeq" id="WP_115869339.1">
    <property type="nucleotide sequence ID" value="NZ_QREG01000018.1"/>
</dbReference>
<dbReference type="InterPro" id="IPR051532">
    <property type="entry name" value="Ester_Hydrolysis_Enzymes"/>
</dbReference>
<dbReference type="EMBL" id="QREG01000018">
    <property type="protein sequence ID" value="RED95252.1"/>
    <property type="molecule type" value="Genomic_DNA"/>
</dbReference>
<gene>
    <name evidence="2" type="ORF">C7460_11829</name>
</gene>
<proteinExistence type="predicted"/>
<dbReference type="OrthoDB" id="9774205at2"/>
<dbReference type="AlphaFoldDB" id="A0A3D9KYY3"/>
<dbReference type="Pfam" id="PF13472">
    <property type="entry name" value="Lipase_GDSL_2"/>
    <property type="match status" value="1"/>
</dbReference>
<reference evidence="2 3" key="1">
    <citation type="submission" date="2018-07" db="EMBL/GenBank/DDBJ databases">
        <title>Genomic Encyclopedia of Type Strains, Phase IV (KMG-IV): sequencing the most valuable type-strain genomes for metagenomic binning, comparative biology and taxonomic classification.</title>
        <authorList>
            <person name="Goeker M."/>
        </authorList>
    </citation>
    <scope>NUCLEOTIDE SEQUENCE [LARGE SCALE GENOMIC DNA]</scope>
    <source>
        <strain evidence="2 3">DSM 4134</strain>
    </source>
</reference>
<dbReference type="PROSITE" id="PS51257">
    <property type="entry name" value="PROKAR_LIPOPROTEIN"/>
    <property type="match status" value="1"/>
</dbReference>
<sequence length="231" mass="25990">MARGIGLILVVLVAACAQQRQVKLLFIGDSVTRDGGYVVALDHMLQEVAPKRFEVIPAGRNSETITGLTEEGHPGPRPYLFDRLDSLLEQHQPDIAFFYFGINCGIYQPYSQDTQERYRRGLERIVSACQSRAIHPVLITPPPLVRRIDSIEEQQPYSWKNPYPGYDQEVLEGFRQSVKAMTSKEVTVLDGTTALKTHTEQAYAKDPIHPTALGHELLAKSLFEQLTFLPL</sequence>
<organism evidence="2 3">
    <name type="scientific">Marinoscillum furvescens DSM 4134</name>
    <dbReference type="NCBI Taxonomy" id="1122208"/>
    <lineage>
        <taxon>Bacteria</taxon>
        <taxon>Pseudomonadati</taxon>
        <taxon>Bacteroidota</taxon>
        <taxon>Cytophagia</taxon>
        <taxon>Cytophagales</taxon>
        <taxon>Reichenbachiellaceae</taxon>
        <taxon>Marinoscillum</taxon>
    </lineage>
</organism>